<organism evidence="2 3">
    <name type="scientific">Streptomyces gottesmaniae</name>
    <dbReference type="NCBI Taxonomy" id="3075518"/>
    <lineage>
        <taxon>Bacteria</taxon>
        <taxon>Bacillati</taxon>
        <taxon>Actinomycetota</taxon>
        <taxon>Actinomycetes</taxon>
        <taxon>Kitasatosporales</taxon>
        <taxon>Streptomycetaceae</taxon>
        <taxon>Streptomyces</taxon>
    </lineage>
</organism>
<dbReference type="RefSeq" id="WP_078936886.1">
    <property type="nucleotide sequence ID" value="NZ_JAVRFJ010000012.1"/>
</dbReference>
<keyword evidence="1" id="KW-1133">Transmembrane helix</keyword>
<proteinExistence type="predicted"/>
<keyword evidence="1" id="KW-0472">Membrane</keyword>
<evidence type="ECO:0000313" key="3">
    <source>
        <dbReference type="Proteomes" id="UP001180737"/>
    </source>
</evidence>
<evidence type="ECO:0000256" key="1">
    <source>
        <dbReference type="SAM" id="Phobius"/>
    </source>
</evidence>
<dbReference type="InterPro" id="IPR021235">
    <property type="entry name" value="DUF2637"/>
</dbReference>
<name>A0ABU2YX27_9ACTN</name>
<dbReference type="Pfam" id="PF10935">
    <property type="entry name" value="DUF2637"/>
    <property type="match status" value="1"/>
</dbReference>
<comment type="caution">
    <text evidence="2">The sequence shown here is derived from an EMBL/GenBank/DDBJ whole genome shotgun (WGS) entry which is preliminary data.</text>
</comment>
<accession>A0ABU2YX27</accession>
<sequence length="312" mass="33215">MISNPSRALAITAGLVIIALTAAAFWLSYAHLAEVALAHGMEDKEIRAWAWPATLDLFIVAGELLMLRAALAGAVDKWAIGLTVVGSGSSIALNVAGVGTDAQLLDYVVAAVPPTAALLAFGALMRQIHQALAKRAKAPVPVTPTVEVERVPPVPEAYPEIEEAVPDVPEAVPAGARLLPTFDCPGELRRALGHETRHEIPAAVLASEATRTRPEVHAEYVPEEVWKDDHEYMTGGDQADEEGNPAQADPLTQMGLGWAAEQFKAELLAGEMPSIRGIKDRLRVGQNRAKEIQDGFKQAQVAWQLAGSAGRS</sequence>
<keyword evidence="3" id="KW-1185">Reference proteome</keyword>
<dbReference type="Proteomes" id="UP001180737">
    <property type="component" value="Unassembled WGS sequence"/>
</dbReference>
<feature type="transmembrane region" description="Helical" evidence="1">
    <location>
        <begin position="48"/>
        <end position="66"/>
    </location>
</feature>
<reference evidence="2" key="1">
    <citation type="submission" date="2024-05" db="EMBL/GenBank/DDBJ databases">
        <title>30 novel species of actinomycetes from the DSMZ collection.</title>
        <authorList>
            <person name="Nouioui I."/>
        </authorList>
    </citation>
    <scope>NUCLEOTIDE SEQUENCE</scope>
    <source>
        <strain evidence="2">DSM 3412</strain>
    </source>
</reference>
<evidence type="ECO:0000313" key="2">
    <source>
        <dbReference type="EMBL" id="MDT0568884.1"/>
    </source>
</evidence>
<dbReference type="EMBL" id="JAVRFJ010000012">
    <property type="protein sequence ID" value="MDT0568884.1"/>
    <property type="molecule type" value="Genomic_DNA"/>
</dbReference>
<feature type="transmembrane region" description="Helical" evidence="1">
    <location>
        <begin position="104"/>
        <end position="125"/>
    </location>
</feature>
<feature type="transmembrane region" description="Helical" evidence="1">
    <location>
        <begin position="78"/>
        <end position="98"/>
    </location>
</feature>
<protein>
    <submittedName>
        <fullName evidence="2">DUF2637 domain-containing protein</fullName>
    </submittedName>
</protein>
<keyword evidence="1" id="KW-0812">Transmembrane</keyword>
<gene>
    <name evidence="2" type="ORF">RM704_15635</name>
</gene>